<dbReference type="FunFam" id="3.30.460.10:FF:000001">
    <property type="entry name" value="GTP pyrophosphokinase RelA"/>
    <property type="match status" value="1"/>
</dbReference>
<dbReference type="InterPro" id="IPR006674">
    <property type="entry name" value="HD_domain"/>
</dbReference>
<dbReference type="AlphaFoldDB" id="Q1YUU2"/>
<evidence type="ECO:0000256" key="4">
    <source>
        <dbReference type="ARBA" id="ARBA00047968"/>
    </source>
</evidence>
<dbReference type="GO" id="GO:0015949">
    <property type="term" value="P:nucleobase-containing small molecule interconversion"/>
    <property type="evidence" value="ECO:0007669"/>
    <property type="project" value="UniProtKB-ARBA"/>
</dbReference>
<dbReference type="Pfam" id="PF13291">
    <property type="entry name" value="ACT_4"/>
    <property type="match status" value="1"/>
</dbReference>
<evidence type="ECO:0000313" key="9">
    <source>
        <dbReference type="Proteomes" id="UP000005555"/>
    </source>
</evidence>
<dbReference type="CDD" id="cd05399">
    <property type="entry name" value="NT_Rel-Spo_like"/>
    <property type="match status" value="1"/>
</dbReference>
<comment type="function">
    <text evidence="5">In eubacteria ppGpp (guanosine 3'-diphosphate 5'-diphosphate) is a mediator of the stringent response that coordinates a variety of cellular activities in response to changes in nutritional abundance.</text>
</comment>
<dbReference type="Gene3D" id="3.30.70.260">
    <property type="match status" value="1"/>
</dbReference>
<dbReference type="InterPro" id="IPR004095">
    <property type="entry name" value="TGS"/>
</dbReference>
<dbReference type="UniPathway" id="UPA00908">
    <property type="reaction ID" value="UER00886"/>
</dbReference>
<dbReference type="Gene3D" id="3.10.20.30">
    <property type="match status" value="1"/>
</dbReference>
<dbReference type="InterPro" id="IPR045600">
    <property type="entry name" value="RelA/SpoT_AH_RIS"/>
</dbReference>
<dbReference type="GO" id="GO:0008728">
    <property type="term" value="F:GTP diphosphokinase activity"/>
    <property type="evidence" value="ECO:0007669"/>
    <property type="project" value="TreeGrafter"/>
</dbReference>
<keyword evidence="1 8" id="KW-0378">Hydrolase</keyword>
<dbReference type="SUPFAM" id="SSF81271">
    <property type="entry name" value="TGS-like"/>
    <property type="match status" value="1"/>
</dbReference>
<dbReference type="GO" id="GO:0015970">
    <property type="term" value="P:guanosine tetraphosphate biosynthetic process"/>
    <property type="evidence" value="ECO:0007669"/>
    <property type="project" value="UniProtKB-UniPathway"/>
</dbReference>
<dbReference type="SUPFAM" id="SSF81301">
    <property type="entry name" value="Nucleotidyltransferase"/>
    <property type="match status" value="1"/>
</dbReference>
<comment type="pathway">
    <text evidence="2">Purine metabolism; ppGpp biosynthesis; ppGpp from GDP: step 1/1.</text>
</comment>
<dbReference type="PROSITE" id="PS51831">
    <property type="entry name" value="HD"/>
    <property type="match status" value="1"/>
</dbReference>
<dbReference type="Gene3D" id="1.10.3210.10">
    <property type="entry name" value="Hypothetical protein af1432"/>
    <property type="match status" value="1"/>
</dbReference>
<keyword evidence="9" id="KW-1185">Reference proteome</keyword>
<proteinExistence type="inferred from homology"/>
<dbReference type="GO" id="GO:0008893">
    <property type="term" value="F:guanosine-3',5'-bis(diphosphate) 3'-diphosphatase activity"/>
    <property type="evidence" value="ECO:0007669"/>
    <property type="project" value="UniProtKB-EC"/>
</dbReference>
<dbReference type="Pfam" id="PF02824">
    <property type="entry name" value="TGS"/>
    <property type="match status" value="1"/>
</dbReference>
<dbReference type="FunFam" id="3.10.20.30:FF:000002">
    <property type="entry name" value="GTP pyrophosphokinase (RelA/SpoT)"/>
    <property type="match status" value="1"/>
</dbReference>
<dbReference type="PANTHER" id="PTHR21262">
    <property type="entry name" value="GUANOSINE-3',5'-BIS DIPHOSPHATE 3'-PYROPHOSPHOHYDROLASE"/>
    <property type="match status" value="1"/>
</dbReference>
<dbReference type="PROSITE" id="PS51880">
    <property type="entry name" value="TGS"/>
    <property type="match status" value="1"/>
</dbReference>
<evidence type="ECO:0000256" key="2">
    <source>
        <dbReference type="ARBA" id="ARBA00024329"/>
    </source>
</evidence>
<evidence type="ECO:0000259" key="7">
    <source>
        <dbReference type="PROSITE" id="PS51880"/>
    </source>
</evidence>
<accession>Q1YUU2</accession>
<dbReference type="InterPro" id="IPR002912">
    <property type="entry name" value="ACT_dom"/>
</dbReference>
<dbReference type="InterPro" id="IPR003607">
    <property type="entry name" value="HD/PDEase_dom"/>
</dbReference>
<dbReference type="SMART" id="SM00471">
    <property type="entry name" value="HDc"/>
    <property type="match status" value="1"/>
</dbReference>
<evidence type="ECO:0000256" key="1">
    <source>
        <dbReference type="ARBA" id="ARBA00022801"/>
    </source>
</evidence>
<dbReference type="EMBL" id="AAPI01000001">
    <property type="protein sequence ID" value="EAS47966.1"/>
    <property type="molecule type" value="Genomic_DNA"/>
</dbReference>
<dbReference type="Pfam" id="PF13328">
    <property type="entry name" value="HD_4"/>
    <property type="match status" value="1"/>
</dbReference>
<protein>
    <recommendedName>
        <fullName evidence="3">guanosine-3',5'-bis(diphosphate) 3'-diphosphatase</fullName>
        <ecNumber evidence="3">3.1.7.2</ecNumber>
    </recommendedName>
</protein>
<sequence>MALRLLLDKLSYYLEVKEVRRVERAYVFAEKCHEGQLRQSGDPYITHPLAVAHILADMHMDHESLMAAMLHDVIEDTGVTKGQISRRFGRPVADLVDGVSKLTGIEFQSKAEQQAESFQKMTLAMSRDIRVVLVKLADRLHNMRTLGVLSPAKRRRIARETLDIYAPIAQRLGINDIRLELENLGFAAMYPLRHRRLREAMKAAKKNRKEVVGEIHQSMEVRLEQEQVEATVKSREKHLWSIYRKMREKKRSFRDIMDVFAFRLIVTSVDDCYRTLGIMHNMFKPVPGEFKDYIAIPKANGYQSLHTVLVGMHGVVIEVQIRTVEMEAMASYGIAAHWEYKAGRNSVDVNQRRAARWIQGLLEMQQQAGDSLEFLEHVKADLFPDEVYIFSPNGKIIELPSGATPIDFAYSVHTGLGNSCIACRVDGQLTPLSEQLESGQRVEIISADEAQPNPNWLNFVVTAKARSAIRHYLKNQQHDESVELGKRLLDQALSRLGTHYKELKKSQIKRLLKDTGASTFEYILQQIGLGNRVPFAVANVLVPASKRKPVEENKRSTLPIMIDASDGLLLQYARCCHPIPGDPILGHISPGKGLVIHIESCRNLLEIRNNPEKCMALSWSSKPRGEFPVELKVEITPERGFIAALASRMTDADATIEQISVDEKDPFTSIVDVVLTVRDRIHLADILRRARGLKQVRRIYRVKN</sequence>
<dbReference type="eggNOG" id="COG0317">
    <property type="taxonomic scope" value="Bacteria"/>
</dbReference>
<dbReference type="PANTHER" id="PTHR21262:SF36">
    <property type="entry name" value="BIFUNCTIONAL (P)PPGPP SYNTHASE_HYDROLASE SPOT"/>
    <property type="match status" value="1"/>
</dbReference>
<dbReference type="SMART" id="SM00954">
    <property type="entry name" value="RelA_SpoT"/>
    <property type="match status" value="1"/>
</dbReference>
<dbReference type="GO" id="GO:0005886">
    <property type="term" value="C:plasma membrane"/>
    <property type="evidence" value="ECO:0007669"/>
    <property type="project" value="TreeGrafter"/>
</dbReference>
<dbReference type="InterPro" id="IPR033655">
    <property type="entry name" value="TGS_RelA/SpoT"/>
</dbReference>
<comment type="catalytic activity">
    <reaction evidence="4">
        <text>guanosine 3',5'-bis(diphosphate) + H2O = GDP + diphosphate + H(+)</text>
        <dbReference type="Rhea" id="RHEA:14253"/>
        <dbReference type="ChEBI" id="CHEBI:15377"/>
        <dbReference type="ChEBI" id="CHEBI:15378"/>
        <dbReference type="ChEBI" id="CHEBI:33019"/>
        <dbReference type="ChEBI" id="CHEBI:58189"/>
        <dbReference type="ChEBI" id="CHEBI:77828"/>
        <dbReference type="EC" id="3.1.7.2"/>
    </reaction>
</comment>
<dbReference type="FunFam" id="1.10.3210.10:FF:000001">
    <property type="entry name" value="GTP pyrophosphokinase RelA"/>
    <property type="match status" value="1"/>
</dbReference>
<evidence type="ECO:0000256" key="3">
    <source>
        <dbReference type="ARBA" id="ARBA00024387"/>
    </source>
</evidence>
<dbReference type="GO" id="GO:0042594">
    <property type="term" value="P:response to starvation"/>
    <property type="evidence" value="ECO:0007669"/>
    <property type="project" value="TreeGrafter"/>
</dbReference>
<dbReference type="InterPro" id="IPR012676">
    <property type="entry name" value="TGS-like"/>
</dbReference>
<dbReference type="Proteomes" id="UP000005555">
    <property type="component" value="Unassembled WGS sequence"/>
</dbReference>
<feature type="domain" description="HD" evidence="6">
    <location>
        <begin position="44"/>
        <end position="143"/>
    </location>
</feature>
<feature type="domain" description="TGS" evidence="7">
    <location>
        <begin position="385"/>
        <end position="446"/>
    </location>
</feature>
<dbReference type="NCBIfam" id="TIGR00691">
    <property type="entry name" value="spoT_relA"/>
    <property type="match status" value="1"/>
</dbReference>
<dbReference type="SUPFAM" id="SSF109604">
    <property type="entry name" value="HD-domain/PDEase-like"/>
    <property type="match status" value="1"/>
</dbReference>
<evidence type="ECO:0000259" key="6">
    <source>
        <dbReference type="PROSITE" id="PS51831"/>
    </source>
</evidence>
<dbReference type="Gene3D" id="3.30.460.10">
    <property type="entry name" value="Beta Polymerase, domain 2"/>
    <property type="match status" value="1"/>
</dbReference>
<dbReference type="HOGENOM" id="CLU_012300_3_0_6"/>
<dbReference type="InterPro" id="IPR007685">
    <property type="entry name" value="RelA_SpoT"/>
</dbReference>
<dbReference type="InterPro" id="IPR043519">
    <property type="entry name" value="NT_sf"/>
</dbReference>
<comment type="similarity">
    <text evidence="5">Belongs to the relA/spoT family.</text>
</comment>
<dbReference type="CDD" id="cd00077">
    <property type="entry name" value="HDc"/>
    <property type="match status" value="1"/>
</dbReference>
<dbReference type="InterPro" id="IPR012675">
    <property type="entry name" value="Beta-grasp_dom_sf"/>
</dbReference>
<dbReference type="InterPro" id="IPR004811">
    <property type="entry name" value="RelA/Spo_fam"/>
</dbReference>
<dbReference type="CDD" id="cd01668">
    <property type="entry name" value="TGS_RSH"/>
    <property type="match status" value="1"/>
</dbReference>
<gene>
    <name evidence="8" type="ORF">GB2207_09156</name>
</gene>
<name>Q1YUU2_9GAMM</name>
<evidence type="ECO:0000313" key="8">
    <source>
        <dbReference type="EMBL" id="EAS47966.1"/>
    </source>
</evidence>
<dbReference type="EC" id="3.1.7.2" evidence="3"/>
<organism evidence="8 9">
    <name type="scientific">gamma proteobacterium HTCC2207</name>
    <dbReference type="NCBI Taxonomy" id="314287"/>
    <lineage>
        <taxon>Bacteria</taxon>
        <taxon>Pseudomonadati</taxon>
        <taxon>Pseudomonadota</taxon>
        <taxon>Gammaproteobacteria</taxon>
        <taxon>Cellvibrionales</taxon>
        <taxon>Porticoccaceae</taxon>
        <taxon>SAR92 clade</taxon>
    </lineage>
</organism>
<dbReference type="Pfam" id="PF04607">
    <property type="entry name" value="RelA_SpoT"/>
    <property type="match status" value="1"/>
</dbReference>
<dbReference type="Pfam" id="PF19296">
    <property type="entry name" value="RelA_AH_RIS"/>
    <property type="match status" value="1"/>
</dbReference>
<evidence type="ECO:0000256" key="5">
    <source>
        <dbReference type="RuleBase" id="RU003847"/>
    </source>
</evidence>
<dbReference type="STRING" id="314287.GB2207_09156"/>
<comment type="caution">
    <text evidence="8">The sequence shown here is derived from an EMBL/GenBank/DDBJ whole genome shotgun (WGS) entry which is preliminary data.</text>
</comment>
<reference evidence="8 9" key="1">
    <citation type="submission" date="2006-03" db="EMBL/GenBank/DDBJ databases">
        <authorList>
            <person name="Giovannoni S.J."/>
            <person name="Cho J.-C."/>
            <person name="Ferriera S."/>
            <person name="Johnson J."/>
            <person name="Kravitz S."/>
            <person name="Halpern A."/>
            <person name="Remington K."/>
            <person name="Beeson K."/>
            <person name="Tran B."/>
            <person name="Rogers Y.-H."/>
            <person name="Friedman R."/>
            <person name="Venter J.C."/>
        </authorList>
    </citation>
    <scope>NUCLEOTIDE SEQUENCE [LARGE SCALE GENOMIC DNA]</scope>
    <source>
        <strain evidence="8 9">HTCC2207</strain>
    </source>
</reference>